<dbReference type="GO" id="GO:0006281">
    <property type="term" value="P:DNA repair"/>
    <property type="evidence" value="ECO:0007669"/>
    <property type="project" value="UniProtKB-KW"/>
</dbReference>
<dbReference type="InterPro" id="IPR025188">
    <property type="entry name" value="DUF4113"/>
</dbReference>
<dbReference type="Pfam" id="PF13438">
    <property type="entry name" value="DUF4113"/>
    <property type="match status" value="1"/>
</dbReference>
<protein>
    <submittedName>
        <fullName evidence="7">DUF4113 domain-containing protein</fullName>
    </submittedName>
</protein>
<comment type="similarity">
    <text evidence="1">Belongs to the DNA polymerase type-Y family.</text>
</comment>
<keyword evidence="5" id="KW-0742">SOS response</keyword>
<dbReference type="GO" id="GO:0003684">
    <property type="term" value="F:damaged DNA binding"/>
    <property type="evidence" value="ECO:0007669"/>
    <property type="project" value="InterPro"/>
</dbReference>
<dbReference type="GO" id="GO:0009432">
    <property type="term" value="P:SOS response"/>
    <property type="evidence" value="ECO:0007669"/>
    <property type="project" value="UniProtKB-KW"/>
</dbReference>
<dbReference type="RefSeq" id="WP_163106281.1">
    <property type="nucleotide sequence ID" value="NZ_JAAAWO010000005.1"/>
</dbReference>
<dbReference type="InterPro" id="IPR050116">
    <property type="entry name" value="DNA_polymerase-Y"/>
</dbReference>
<dbReference type="Gene3D" id="3.40.1170.60">
    <property type="match status" value="1"/>
</dbReference>
<dbReference type="GO" id="GO:0005829">
    <property type="term" value="C:cytosol"/>
    <property type="evidence" value="ECO:0007669"/>
    <property type="project" value="TreeGrafter"/>
</dbReference>
<keyword evidence="8" id="KW-1185">Reference proteome</keyword>
<dbReference type="AlphaFoldDB" id="A0A6N9THI5"/>
<dbReference type="PROSITE" id="PS50173">
    <property type="entry name" value="UMUC"/>
    <property type="match status" value="1"/>
</dbReference>
<organism evidence="7 8">
    <name type="scientific">Alteromonas genovensis</name>
    <dbReference type="NCBI Taxonomy" id="471225"/>
    <lineage>
        <taxon>Bacteria</taxon>
        <taxon>Pseudomonadati</taxon>
        <taxon>Pseudomonadota</taxon>
        <taxon>Gammaproteobacteria</taxon>
        <taxon>Alteromonadales</taxon>
        <taxon>Alteromonadaceae</taxon>
        <taxon>Alteromonas/Salinimonas group</taxon>
        <taxon>Alteromonas</taxon>
    </lineage>
</organism>
<feature type="domain" description="UmuC" evidence="6">
    <location>
        <begin position="2"/>
        <end position="187"/>
    </location>
</feature>
<keyword evidence="2" id="KW-0227">DNA damage</keyword>
<dbReference type="Pfam" id="PF11798">
    <property type="entry name" value="IMS_HHH"/>
    <property type="match status" value="1"/>
</dbReference>
<dbReference type="PANTHER" id="PTHR11076:SF34">
    <property type="entry name" value="PROTEIN UMUC"/>
    <property type="match status" value="1"/>
</dbReference>
<name>A0A6N9THI5_9ALTE</name>
<dbReference type="Gene3D" id="1.10.150.20">
    <property type="entry name" value="5' to 3' exonuclease, C-terminal subdomain"/>
    <property type="match status" value="1"/>
</dbReference>
<dbReference type="CDD" id="cd01700">
    <property type="entry name" value="PolY_Pol_V_umuC"/>
    <property type="match status" value="1"/>
</dbReference>
<accession>A0A6N9THI5</accession>
<dbReference type="Gene3D" id="3.30.70.270">
    <property type="match status" value="1"/>
</dbReference>
<evidence type="ECO:0000256" key="2">
    <source>
        <dbReference type="ARBA" id="ARBA00022763"/>
    </source>
</evidence>
<dbReference type="InterPro" id="IPR043502">
    <property type="entry name" value="DNA/RNA_pol_sf"/>
</dbReference>
<dbReference type="SUPFAM" id="SSF56672">
    <property type="entry name" value="DNA/RNA polymerases"/>
    <property type="match status" value="1"/>
</dbReference>
<evidence type="ECO:0000256" key="4">
    <source>
        <dbReference type="ARBA" id="ARBA00023204"/>
    </source>
</evidence>
<dbReference type="Proteomes" id="UP000471381">
    <property type="component" value="Unassembled WGS sequence"/>
</dbReference>
<evidence type="ECO:0000256" key="5">
    <source>
        <dbReference type="ARBA" id="ARBA00023236"/>
    </source>
</evidence>
<evidence type="ECO:0000313" key="8">
    <source>
        <dbReference type="Proteomes" id="UP000471381"/>
    </source>
</evidence>
<dbReference type="Pfam" id="PF11799">
    <property type="entry name" value="IMS_C"/>
    <property type="match status" value="1"/>
</dbReference>
<evidence type="ECO:0000259" key="6">
    <source>
        <dbReference type="PROSITE" id="PS50173"/>
    </source>
</evidence>
<gene>
    <name evidence="7" type="ORF">GTQ48_08425</name>
</gene>
<dbReference type="InterPro" id="IPR024728">
    <property type="entry name" value="PolY_HhH_motif"/>
</dbReference>
<dbReference type="InterPro" id="IPR043128">
    <property type="entry name" value="Rev_trsase/Diguanyl_cyclase"/>
</dbReference>
<reference evidence="7 8" key="1">
    <citation type="submission" date="2020-01" db="EMBL/GenBank/DDBJ databases">
        <title>Genomes of bacteria type strains.</title>
        <authorList>
            <person name="Chen J."/>
            <person name="Zhu S."/>
            <person name="Yang J."/>
        </authorList>
    </citation>
    <scope>NUCLEOTIDE SEQUENCE [LARGE SCALE GENOMIC DNA]</scope>
    <source>
        <strain evidence="7 8">LMG 24078</strain>
    </source>
</reference>
<sequence length="418" mass="47212">MFFLCDASGFYSSAEKVMRPDLRKKPVITLSNNDGCVVAVCPIAKRLGIKKFVPYFQVKDVVEKYGVTVTSSNYELYHSLSTKMMDTIGQFADDVYVYSIDEVFARFNTALSHESWMALGREIRKTVWKEVRLPVGAGGGLTPTLAKAASHAGKRLPGYNGVAVIHSEQERVNILEQMDVTDVWGVGRRLGQKLRTLGINKALQLSQQSPARIRKQFSIILENTVRELNGELRIHWDDVRPDKQQIYSTRTFGTRVTTKAELHKAITGHCESAMRKLRKQRGLTKAITVFASNSPHDDARYYRKSVYHQFAIPTMDTRIVTNAIPAVIDKIYKPGICFYRCGVGLVEILSAANYQADLFAENKDNPKLMNVLDAVNDRYGKSTLQIASKGFTKTHEMKRQFITQRATTRWSDIPTIQC</sequence>
<evidence type="ECO:0000256" key="3">
    <source>
        <dbReference type="ARBA" id="ARBA00023199"/>
    </source>
</evidence>
<evidence type="ECO:0000313" key="7">
    <source>
        <dbReference type="EMBL" id="NDW15545.1"/>
    </source>
</evidence>
<comment type="caution">
    <text evidence="7">The sequence shown here is derived from an EMBL/GenBank/DDBJ whole genome shotgun (WGS) entry which is preliminary data.</text>
</comment>
<dbReference type="InterPro" id="IPR001126">
    <property type="entry name" value="UmuC"/>
</dbReference>
<dbReference type="InterPro" id="IPR017961">
    <property type="entry name" value="DNA_pol_Y-fam_little_finger"/>
</dbReference>
<keyword evidence="4" id="KW-0234">DNA repair</keyword>
<evidence type="ECO:0000256" key="1">
    <source>
        <dbReference type="ARBA" id="ARBA00010945"/>
    </source>
</evidence>
<proteinExistence type="inferred from homology"/>
<dbReference type="Pfam" id="PF00817">
    <property type="entry name" value="IMS"/>
    <property type="match status" value="1"/>
</dbReference>
<dbReference type="GO" id="GO:0003887">
    <property type="term" value="F:DNA-directed DNA polymerase activity"/>
    <property type="evidence" value="ECO:0007669"/>
    <property type="project" value="TreeGrafter"/>
</dbReference>
<dbReference type="GO" id="GO:0042276">
    <property type="term" value="P:error-prone translesion synthesis"/>
    <property type="evidence" value="ECO:0007669"/>
    <property type="project" value="TreeGrafter"/>
</dbReference>
<dbReference type="PANTHER" id="PTHR11076">
    <property type="entry name" value="DNA REPAIR POLYMERASE UMUC / TRANSFERASE FAMILY MEMBER"/>
    <property type="match status" value="1"/>
</dbReference>
<keyword evidence="3" id="KW-0741">SOS mutagenesis</keyword>
<dbReference type="EMBL" id="JAAAWO010000005">
    <property type="protein sequence ID" value="NDW15545.1"/>
    <property type="molecule type" value="Genomic_DNA"/>
</dbReference>